<dbReference type="Pfam" id="PF00684">
    <property type="entry name" value="DnaJ_CXXCXGXG"/>
    <property type="match status" value="1"/>
</dbReference>
<feature type="binding site" evidence="9">
    <location>
        <position position="190"/>
    </location>
    <ligand>
        <name>Zn(2+)</name>
        <dbReference type="ChEBI" id="CHEBI:29105"/>
        <label>2</label>
    </ligand>
</feature>
<accession>A0A1I4X368</accession>
<dbReference type="PANTHER" id="PTHR43096:SF48">
    <property type="entry name" value="CHAPERONE PROTEIN DNAJ"/>
    <property type="match status" value="1"/>
</dbReference>
<dbReference type="InterPro" id="IPR036410">
    <property type="entry name" value="HSP_DnaJ_Cys-rich_dom_sf"/>
</dbReference>
<keyword evidence="12" id="KW-1185">Reference proteome</keyword>
<dbReference type="OrthoDB" id="9779889at2"/>
<dbReference type="Gene3D" id="1.10.287.110">
    <property type="entry name" value="DnaJ domain"/>
    <property type="match status" value="1"/>
</dbReference>
<evidence type="ECO:0000256" key="3">
    <source>
        <dbReference type="ARBA" id="ARBA00022723"/>
    </source>
</evidence>
<dbReference type="Pfam" id="PF00226">
    <property type="entry name" value="DnaJ"/>
    <property type="match status" value="1"/>
</dbReference>
<evidence type="ECO:0000256" key="2">
    <source>
        <dbReference type="ARBA" id="ARBA00022705"/>
    </source>
</evidence>
<dbReference type="GO" id="GO:0051082">
    <property type="term" value="F:unfolded protein binding"/>
    <property type="evidence" value="ECO:0007669"/>
    <property type="project" value="UniProtKB-UniRule"/>
</dbReference>
<dbReference type="Gene3D" id="2.10.230.10">
    <property type="entry name" value="Heat shock protein DnaJ, cysteine-rich domain"/>
    <property type="match status" value="1"/>
</dbReference>
<comment type="subcellular location">
    <subcellularLocation>
        <location evidence="9">Cytoplasm</location>
    </subcellularLocation>
</comment>
<dbReference type="InterPro" id="IPR018253">
    <property type="entry name" value="DnaJ_domain_CS"/>
</dbReference>
<feature type="domain" description="J" evidence="10">
    <location>
        <begin position="6"/>
        <end position="71"/>
    </location>
</feature>
<evidence type="ECO:0000256" key="9">
    <source>
        <dbReference type="HAMAP-Rule" id="MF_01152"/>
    </source>
</evidence>
<dbReference type="GO" id="GO:0005524">
    <property type="term" value="F:ATP binding"/>
    <property type="evidence" value="ECO:0007669"/>
    <property type="project" value="InterPro"/>
</dbReference>
<dbReference type="Pfam" id="PF01556">
    <property type="entry name" value="DnaJ_C"/>
    <property type="match status" value="1"/>
</dbReference>
<dbReference type="CDD" id="cd06257">
    <property type="entry name" value="DnaJ"/>
    <property type="match status" value="1"/>
</dbReference>
<dbReference type="CDD" id="cd10719">
    <property type="entry name" value="DnaJ_zf"/>
    <property type="match status" value="1"/>
</dbReference>
<dbReference type="InterPro" id="IPR036869">
    <property type="entry name" value="J_dom_sf"/>
</dbReference>
<keyword evidence="6 9" id="KW-0862">Zinc</keyword>
<organism evidence="11 12">
    <name type="scientific">Algoriella xinjiangensis</name>
    <dbReference type="NCBI Taxonomy" id="684065"/>
    <lineage>
        <taxon>Bacteria</taxon>
        <taxon>Pseudomonadati</taxon>
        <taxon>Bacteroidota</taxon>
        <taxon>Flavobacteriia</taxon>
        <taxon>Flavobacteriales</taxon>
        <taxon>Weeksellaceae</taxon>
        <taxon>Algoriella</taxon>
    </lineage>
</organism>
<dbReference type="InterPro" id="IPR001305">
    <property type="entry name" value="HSP_DnaJ_Cys-rich_dom"/>
</dbReference>
<evidence type="ECO:0000313" key="11">
    <source>
        <dbReference type="EMBL" id="SFN19913.1"/>
    </source>
</evidence>
<reference evidence="12" key="1">
    <citation type="submission" date="2016-10" db="EMBL/GenBank/DDBJ databases">
        <authorList>
            <person name="Varghese N."/>
            <person name="Submissions S."/>
        </authorList>
    </citation>
    <scope>NUCLEOTIDE SEQUENCE [LARGE SCALE GENOMIC DNA]</scope>
    <source>
        <strain evidence="12">XJ109</strain>
    </source>
</reference>
<dbReference type="PROSITE" id="PS50076">
    <property type="entry name" value="DNAJ_2"/>
    <property type="match status" value="1"/>
</dbReference>
<gene>
    <name evidence="9" type="primary">dnaJ</name>
    <name evidence="11" type="ORF">SAMN05421738_10836</name>
</gene>
<dbReference type="HAMAP" id="MF_01152">
    <property type="entry name" value="DnaJ"/>
    <property type="match status" value="1"/>
</dbReference>
<keyword evidence="3 9" id="KW-0479">Metal-binding</keyword>
<dbReference type="GO" id="GO:0008270">
    <property type="term" value="F:zinc ion binding"/>
    <property type="evidence" value="ECO:0007669"/>
    <property type="project" value="UniProtKB-UniRule"/>
</dbReference>
<comment type="similarity">
    <text evidence="9">Belongs to the DnaJ family.</text>
</comment>
<dbReference type="GO" id="GO:0005737">
    <property type="term" value="C:cytoplasm"/>
    <property type="evidence" value="ECO:0007669"/>
    <property type="project" value="UniProtKB-SubCell"/>
</dbReference>
<dbReference type="NCBIfam" id="NF008035">
    <property type="entry name" value="PRK10767.1"/>
    <property type="match status" value="1"/>
</dbReference>
<comment type="cofactor">
    <cofactor evidence="9">
        <name>Zn(2+)</name>
        <dbReference type="ChEBI" id="CHEBI:29105"/>
    </cofactor>
    <text evidence="9">Binds 2 Zn(2+) ions per monomer.</text>
</comment>
<comment type="subunit">
    <text evidence="9">Homodimer.</text>
</comment>
<feature type="binding site" evidence="9">
    <location>
        <position position="164"/>
    </location>
    <ligand>
        <name>Zn(2+)</name>
        <dbReference type="ChEBI" id="CHEBI:29105"/>
        <label>2</label>
    </ligand>
</feature>
<evidence type="ECO:0000256" key="4">
    <source>
        <dbReference type="ARBA" id="ARBA00022737"/>
    </source>
</evidence>
<proteinExistence type="inferred from homology"/>
<sequence length="374" mass="40947">MSTKRDYYEILGVEKSAAPEQIKKAYRKKAIKYHPDKNPGDKEAEEKFKDAAEAYEVLSDDNKRARYDQYGHAGMSGAGGFGGGAGGGMNMEDIFSHFGDIFGGGGFGGGFGGQSRGPRRLKGSDLRIRVRLNLEEMVNGCEKKVKVKRFKQADGVTSKTCPSCNGSGQQVRVTNTFLGQMQTATTCSTCQGIGRVADKIPAGANNQGLIKTEETIEIKIPAGAREGIQLQVRGKGNDAPFDGIPGDLLVVIEEEEHESLKRDGNNLHYDLYVSVPDAILGSSKEIPTVNGKVKIKVDKGTQSGKVLRLKGQGLPDLNGYGKGDLFVHVNIWTPTHLSKEQESFFEKMRDDEHFSPEPSKNEKSFFERVKDMFQ</sequence>
<dbReference type="FunFam" id="1.10.287.110:FF:000034">
    <property type="entry name" value="Chaperone protein DnaJ"/>
    <property type="match status" value="1"/>
</dbReference>
<dbReference type="GO" id="GO:0006260">
    <property type="term" value="P:DNA replication"/>
    <property type="evidence" value="ECO:0007669"/>
    <property type="project" value="UniProtKB-KW"/>
</dbReference>
<dbReference type="InterPro" id="IPR012724">
    <property type="entry name" value="DnaJ"/>
</dbReference>
<dbReference type="EMBL" id="FOUZ01000008">
    <property type="protein sequence ID" value="SFN19913.1"/>
    <property type="molecule type" value="Genomic_DNA"/>
</dbReference>
<name>A0A1I4X368_9FLAO</name>
<evidence type="ECO:0000259" key="10">
    <source>
        <dbReference type="PROSITE" id="PS50076"/>
    </source>
</evidence>
<dbReference type="GO" id="GO:0031072">
    <property type="term" value="F:heat shock protein binding"/>
    <property type="evidence" value="ECO:0007669"/>
    <property type="project" value="InterPro"/>
</dbReference>
<keyword evidence="5" id="KW-0863">Zinc-finger</keyword>
<evidence type="ECO:0000256" key="5">
    <source>
        <dbReference type="ARBA" id="ARBA00022771"/>
    </source>
</evidence>
<evidence type="ECO:0000256" key="8">
    <source>
        <dbReference type="ARBA" id="ARBA00023186"/>
    </source>
</evidence>
<dbReference type="GO" id="GO:0009408">
    <property type="term" value="P:response to heat"/>
    <property type="evidence" value="ECO:0007669"/>
    <property type="project" value="InterPro"/>
</dbReference>
<evidence type="ECO:0000256" key="6">
    <source>
        <dbReference type="ARBA" id="ARBA00022833"/>
    </source>
</evidence>
<dbReference type="GO" id="GO:0042026">
    <property type="term" value="P:protein refolding"/>
    <property type="evidence" value="ECO:0007669"/>
    <property type="project" value="TreeGrafter"/>
</dbReference>
<dbReference type="PROSITE" id="PS00636">
    <property type="entry name" value="DNAJ_1"/>
    <property type="match status" value="1"/>
</dbReference>
<keyword evidence="4 9" id="KW-0677">Repeat</keyword>
<keyword evidence="7 9" id="KW-0346">Stress response</keyword>
<dbReference type="CDD" id="cd10747">
    <property type="entry name" value="DnaJ_C"/>
    <property type="match status" value="1"/>
</dbReference>
<dbReference type="SUPFAM" id="SSF49493">
    <property type="entry name" value="HSP40/DnaJ peptide-binding domain"/>
    <property type="match status" value="2"/>
</dbReference>
<dbReference type="Gene3D" id="2.60.260.20">
    <property type="entry name" value="Urease metallochaperone UreE, N-terminal domain"/>
    <property type="match status" value="2"/>
</dbReference>
<evidence type="ECO:0000313" key="12">
    <source>
        <dbReference type="Proteomes" id="UP000199149"/>
    </source>
</evidence>
<dbReference type="STRING" id="684065.SAMN05421738_10836"/>
<dbReference type="InterPro" id="IPR008971">
    <property type="entry name" value="HSP40/DnaJ_pept-bd"/>
</dbReference>
<evidence type="ECO:0000256" key="7">
    <source>
        <dbReference type="ARBA" id="ARBA00023016"/>
    </source>
</evidence>
<dbReference type="SUPFAM" id="SSF57938">
    <property type="entry name" value="DnaJ/Hsp40 cysteine-rich domain"/>
    <property type="match status" value="1"/>
</dbReference>
<comment type="domain">
    <text evidence="9">The J domain is necessary and sufficient to stimulate DnaK ATPase activity. Zinc center 1 plays an important role in the autonomous, DnaK-independent chaperone activity of DnaJ. Zinc center 2 is essential for interaction with DnaK and for DnaJ activity.</text>
</comment>
<dbReference type="RefSeq" id="WP_092908289.1">
    <property type="nucleotide sequence ID" value="NZ_FOUZ01000008.1"/>
</dbReference>
<comment type="caution">
    <text evidence="9">Lacks conserved residue(s) required for the propagation of feature annotation.</text>
</comment>
<feature type="binding site" evidence="9">
    <location>
        <position position="161"/>
    </location>
    <ligand>
        <name>Zn(2+)</name>
        <dbReference type="ChEBI" id="CHEBI:29105"/>
        <label>2</label>
    </ligand>
</feature>
<keyword evidence="1 9" id="KW-0963">Cytoplasm</keyword>
<dbReference type="Proteomes" id="UP000199149">
    <property type="component" value="Unassembled WGS sequence"/>
</dbReference>
<dbReference type="AlphaFoldDB" id="A0A1I4X368"/>
<feature type="binding site" evidence="9">
    <location>
        <position position="187"/>
    </location>
    <ligand>
        <name>Zn(2+)</name>
        <dbReference type="ChEBI" id="CHEBI:29105"/>
        <label>2</label>
    </ligand>
</feature>
<dbReference type="SUPFAM" id="SSF46565">
    <property type="entry name" value="Chaperone J-domain"/>
    <property type="match status" value="1"/>
</dbReference>
<protein>
    <recommendedName>
        <fullName evidence="9">Chaperone protein DnaJ</fullName>
    </recommendedName>
</protein>
<keyword evidence="8 9" id="KW-0143">Chaperone</keyword>
<keyword evidence="2 9" id="KW-0235">DNA replication</keyword>
<dbReference type="SMART" id="SM00271">
    <property type="entry name" value="DnaJ"/>
    <property type="match status" value="1"/>
</dbReference>
<dbReference type="PANTHER" id="PTHR43096">
    <property type="entry name" value="DNAJ HOMOLOG 1, MITOCHONDRIAL-RELATED"/>
    <property type="match status" value="1"/>
</dbReference>
<dbReference type="FunFam" id="2.60.260.20:FF:000005">
    <property type="entry name" value="Chaperone protein dnaJ 1, mitochondrial"/>
    <property type="match status" value="1"/>
</dbReference>
<evidence type="ECO:0000256" key="1">
    <source>
        <dbReference type="ARBA" id="ARBA00022490"/>
    </source>
</evidence>
<dbReference type="InterPro" id="IPR001623">
    <property type="entry name" value="DnaJ_domain"/>
</dbReference>
<comment type="function">
    <text evidence="9">Participates actively in the response to hyperosmotic and heat shock by preventing the aggregation of stress-denatured proteins and by disaggregating proteins, also in an autonomous, DnaK-independent fashion. Unfolded proteins bind initially to DnaJ; upon interaction with the DnaJ-bound protein, DnaK hydrolyzes its bound ATP, resulting in the formation of a stable complex. GrpE releases ADP from DnaK; ATP binding to DnaK triggers the release of the substrate protein, thus completing the reaction cycle. Several rounds of ATP-dependent interactions between DnaJ, DnaK and GrpE are required for fully efficient folding. Also involved, together with DnaK and GrpE, in the DNA replication of plasmids through activation of initiation proteins.</text>
</comment>
<dbReference type="PRINTS" id="PR00625">
    <property type="entry name" value="JDOMAIN"/>
</dbReference>
<dbReference type="InterPro" id="IPR002939">
    <property type="entry name" value="DnaJ_C"/>
</dbReference>